<dbReference type="InterPro" id="IPR029064">
    <property type="entry name" value="Ribosomal_eL30-like_sf"/>
</dbReference>
<evidence type="ECO:0000256" key="3">
    <source>
        <dbReference type="ARBA" id="ARBA00022679"/>
    </source>
</evidence>
<dbReference type="KEGG" id="haa:A5892_03050"/>
<sequence>MPVPYPSFDAVTITSVANPRVKALRKLKERKYREQLGQHLVEGVRAIADGLDAEARLACLLFDADARATEPALAALLARAAGLGTDLLPTTREVLGGFSARANPHHAVAVFEQRWTALDTLSPRASEVWIALESPRDPGNLGTIIRSCEAAGGAGVILIDDACDPYSPEAMRASTGALFGVRLVRSRRDEFIAWAAREPLELIGTGLARSEDYRSPAYAGPTVLLMGTERDGLSEELGLACDRIVRIPMRGRTDSLNLSVASALMLFEATNRKAGA</sequence>
<dbReference type="Pfam" id="PF22435">
    <property type="entry name" value="MRM3-like_sub_bind"/>
    <property type="match status" value="1"/>
</dbReference>
<evidence type="ECO:0000313" key="6">
    <source>
        <dbReference type="EMBL" id="ANF56573.1"/>
    </source>
</evidence>
<dbReference type="InterPro" id="IPR029026">
    <property type="entry name" value="tRNA_m1G_MTases_N"/>
</dbReference>
<dbReference type="Gene3D" id="3.30.1330.30">
    <property type="match status" value="1"/>
</dbReference>
<reference evidence="6 7" key="1">
    <citation type="submission" date="2016-04" db="EMBL/GenBank/DDBJ databases">
        <title>Complete Genome Sequence of Halotalea alkalilenta IHB B 13600.</title>
        <authorList>
            <person name="Swarnkar M.K."/>
            <person name="Sharma A."/>
            <person name="Kaushal K."/>
            <person name="Soni R."/>
            <person name="Rana S."/>
            <person name="Singh A.K."/>
            <person name="Gulati A."/>
        </authorList>
    </citation>
    <scope>NUCLEOTIDE SEQUENCE [LARGE SCALE GENOMIC DNA]</scope>
    <source>
        <strain evidence="6 7">IHB B 13600</strain>
    </source>
</reference>
<evidence type="ECO:0000256" key="1">
    <source>
        <dbReference type="ARBA" id="ARBA00007228"/>
    </source>
</evidence>
<dbReference type="SUPFAM" id="SSF55315">
    <property type="entry name" value="L30e-like"/>
    <property type="match status" value="1"/>
</dbReference>
<name>A0A172YBE8_9GAMM</name>
<dbReference type="Pfam" id="PF00588">
    <property type="entry name" value="SpoU_methylase"/>
    <property type="match status" value="1"/>
</dbReference>
<dbReference type="Gene3D" id="3.40.1280.10">
    <property type="match status" value="1"/>
</dbReference>
<dbReference type="RefSeq" id="WP_064121551.1">
    <property type="nucleotide sequence ID" value="NZ_CP015243.1"/>
</dbReference>
<keyword evidence="7" id="KW-1185">Reference proteome</keyword>
<feature type="domain" description="tRNA/rRNA methyltransferase SpoU type" evidence="4">
    <location>
        <begin position="128"/>
        <end position="267"/>
    </location>
</feature>
<proteinExistence type="inferred from homology"/>
<evidence type="ECO:0000259" key="5">
    <source>
        <dbReference type="Pfam" id="PF22435"/>
    </source>
</evidence>
<dbReference type="GO" id="GO:0032259">
    <property type="term" value="P:methylation"/>
    <property type="evidence" value="ECO:0007669"/>
    <property type="project" value="UniProtKB-KW"/>
</dbReference>
<dbReference type="GO" id="GO:0008173">
    <property type="term" value="F:RNA methyltransferase activity"/>
    <property type="evidence" value="ECO:0007669"/>
    <property type="project" value="InterPro"/>
</dbReference>
<feature type="domain" description="MRM3-like substrate binding" evidence="5">
    <location>
        <begin position="18"/>
        <end position="109"/>
    </location>
</feature>
<dbReference type="AlphaFoldDB" id="A0A172YBE8"/>
<keyword evidence="2" id="KW-0489">Methyltransferase</keyword>
<gene>
    <name evidence="6" type="ORF">A5892_03050</name>
</gene>
<comment type="similarity">
    <text evidence="1">Belongs to the class IV-like SAM-binding methyltransferase superfamily. RNA methyltransferase TrmH family.</text>
</comment>
<dbReference type="STRING" id="376489.A5892_03050"/>
<dbReference type="InterPro" id="IPR053888">
    <property type="entry name" value="MRM3-like_sub_bind"/>
</dbReference>
<dbReference type="CDD" id="cd18095">
    <property type="entry name" value="SpoU-like_rRNA-MTase"/>
    <property type="match status" value="1"/>
</dbReference>
<dbReference type="InterPro" id="IPR029028">
    <property type="entry name" value="Alpha/beta_knot_MTases"/>
</dbReference>
<dbReference type="GO" id="GO:0006396">
    <property type="term" value="P:RNA processing"/>
    <property type="evidence" value="ECO:0007669"/>
    <property type="project" value="InterPro"/>
</dbReference>
<organism evidence="6 7">
    <name type="scientific">Halotalea alkalilenta</name>
    <dbReference type="NCBI Taxonomy" id="376489"/>
    <lineage>
        <taxon>Bacteria</taxon>
        <taxon>Pseudomonadati</taxon>
        <taxon>Pseudomonadota</taxon>
        <taxon>Gammaproteobacteria</taxon>
        <taxon>Oceanospirillales</taxon>
        <taxon>Halomonadaceae</taxon>
        <taxon>Halotalea</taxon>
    </lineage>
</organism>
<dbReference type="PANTHER" id="PTHR43191">
    <property type="entry name" value="RRNA METHYLTRANSFERASE 3"/>
    <property type="match status" value="1"/>
</dbReference>
<dbReference type="SUPFAM" id="SSF75217">
    <property type="entry name" value="alpha/beta knot"/>
    <property type="match status" value="1"/>
</dbReference>
<protein>
    <submittedName>
        <fullName evidence="6">Uncharacterized protein</fullName>
    </submittedName>
</protein>
<dbReference type="InterPro" id="IPR051259">
    <property type="entry name" value="rRNA_Methyltransferase"/>
</dbReference>
<keyword evidence="3" id="KW-0808">Transferase</keyword>
<dbReference type="InterPro" id="IPR001537">
    <property type="entry name" value="SpoU_MeTrfase"/>
</dbReference>
<dbReference type="Proteomes" id="UP000077875">
    <property type="component" value="Chromosome"/>
</dbReference>
<dbReference type="EMBL" id="CP015243">
    <property type="protein sequence ID" value="ANF56573.1"/>
    <property type="molecule type" value="Genomic_DNA"/>
</dbReference>
<dbReference type="PANTHER" id="PTHR43191:SF2">
    <property type="entry name" value="RRNA METHYLTRANSFERASE 3, MITOCHONDRIAL"/>
    <property type="match status" value="1"/>
</dbReference>
<evidence type="ECO:0000259" key="4">
    <source>
        <dbReference type="Pfam" id="PF00588"/>
    </source>
</evidence>
<evidence type="ECO:0000313" key="7">
    <source>
        <dbReference type="Proteomes" id="UP000077875"/>
    </source>
</evidence>
<accession>A0A172YBE8</accession>
<evidence type="ECO:0000256" key="2">
    <source>
        <dbReference type="ARBA" id="ARBA00022603"/>
    </source>
</evidence>
<dbReference type="GO" id="GO:0003723">
    <property type="term" value="F:RNA binding"/>
    <property type="evidence" value="ECO:0007669"/>
    <property type="project" value="InterPro"/>
</dbReference>